<keyword evidence="2" id="KW-1185">Reference proteome</keyword>
<reference evidence="1" key="1">
    <citation type="journal article" date="2023" name="G3 (Bethesda)">
        <title>Whole genome assembly and annotation of the endangered Caribbean coral Acropora cervicornis.</title>
        <authorList>
            <person name="Selwyn J.D."/>
            <person name="Vollmer S.V."/>
        </authorList>
    </citation>
    <scope>NUCLEOTIDE SEQUENCE</scope>
    <source>
        <strain evidence="1">K2</strain>
    </source>
</reference>
<evidence type="ECO:0000313" key="2">
    <source>
        <dbReference type="Proteomes" id="UP001249851"/>
    </source>
</evidence>
<dbReference type="EMBL" id="JARQWQ010000072">
    <property type="protein sequence ID" value="KAK2554194.1"/>
    <property type="molecule type" value="Genomic_DNA"/>
</dbReference>
<proteinExistence type="predicted"/>
<reference evidence="1" key="2">
    <citation type="journal article" date="2023" name="Science">
        <title>Genomic signatures of disease resistance in endangered staghorn corals.</title>
        <authorList>
            <person name="Vollmer S.V."/>
            <person name="Selwyn J.D."/>
            <person name="Despard B.A."/>
            <person name="Roesel C.L."/>
        </authorList>
    </citation>
    <scope>NUCLEOTIDE SEQUENCE</scope>
    <source>
        <strain evidence="1">K2</strain>
    </source>
</reference>
<sequence>MNKLGKSFNLSLKKFSSPECYKKCIEDIRGERHVSENLYYYSCSNYMINALKEDARLVPPSADASEIEMTGNY</sequence>
<name>A0AAD9UY12_ACRCE</name>
<dbReference type="Proteomes" id="UP001249851">
    <property type="component" value="Unassembled WGS sequence"/>
</dbReference>
<organism evidence="1 2">
    <name type="scientific">Acropora cervicornis</name>
    <name type="common">Staghorn coral</name>
    <dbReference type="NCBI Taxonomy" id="6130"/>
    <lineage>
        <taxon>Eukaryota</taxon>
        <taxon>Metazoa</taxon>
        <taxon>Cnidaria</taxon>
        <taxon>Anthozoa</taxon>
        <taxon>Hexacorallia</taxon>
        <taxon>Scleractinia</taxon>
        <taxon>Astrocoeniina</taxon>
        <taxon>Acroporidae</taxon>
        <taxon>Acropora</taxon>
    </lineage>
</organism>
<gene>
    <name evidence="1" type="ORF">P5673_024553</name>
</gene>
<comment type="caution">
    <text evidence="1">The sequence shown here is derived from an EMBL/GenBank/DDBJ whole genome shotgun (WGS) entry which is preliminary data.</text>
</comment>
<evidence type="ECO:0000313" key="1">
    <source>
        <dbReference type="EMBL" id="KAK2554194.1"/>
    </source>
</evidence>
<dbReference type="AlphaFoldDB" id="A0AAD9UY12"/>
<accession>A0AAD9UY12</accession>
<protein>
    <submittedName>
        <fullName evidence="1">Uncharacterized protein</fullName>
    </submittedName>
</protein>